<evidence type="ECO:0000313" key="1">
    <source>
        <dbReference type="EMBL" id="CAG8805166.1"/>
    </source>
</evidence>
<dbReference type="EMBL" id="CAJVPZ010077152">
    <property type="protein sequence ID" value="CAG8805166.1"/>
    <property type="molecule type" value="Genomic_DNA"/>
</dbReference>
<evidence type="ECO:0000313" key="2">
    <source>
        <dbReference type="Proteomes" id="UP000789396"/>
    </source>
</evidence>
<sequence length="132" mass="14954">SEKQCGRCDKYKTHDNFIRLSEGKMKKFAICNTCAESRKEKRCESVSELASAESLNIPGNEDVEMIIQNDENAEMIIHNDEDGAWFSLTDVENLIANSFKNAEDGCVHFSGTLKFDNEFISNMSSENQDDKE</sequence>
<comment type="caution">
    <text evidence="1">The sequence shown here is derived from an EMBL/GenBank/DDBJ whole genome shotgun (WGS) entry which is preliminary data.</text>
</comment>
<organism evidence="1 2">
    <name type="scientific">Racocetra fulgida</name>
    <dbReference type="NCBI Taxonomy" id="60492"/>
    <lineage>
        <taxon>Eukaryota</taxon>
        <taxon>Fungi</taxon>
        <taxon>Fungi incertae sedis</taxon>
        <taxon>Mucoromycota</taxon>
        <taxon>Glomeromycotina</taxon>
        <taxon>Glomeromycetes</taxon>
        <taxon>Diversisporales</taxon>
        <taxon>Gigasporaceae</taxon>
        <taxon>Racocetra</taxon>
    </lineage>
</organism>
<protein>
    <submittedName>
        <fullName evidence="1">7787_t:CDS:1</fullName>
    </submittedName>
</protein>
<reference evidence="1" key="1">
    <citation type="submission" date="2021-06" db="EMBL/GenBank/DDBJ databases">
        <authorList>
            <person name="Kallberg Y."/>
            <person name="Tangrot J."/>
            <person name="Rosling A."/>
        </authorList>
    </citation>
    <scope>NUCLEOTIDE SEQUENCE</scope>
    <source>
        <strain evidence="1">IN212</strain>
    </source>
</reference>
<keyword evidence="2" id="KW-1185">Reference proteome</keyword>
<dbReference type="Proteomes" id="UP000789396">
    <property type="component" value="Unassembled WGS sequence"/>
</dbReference>
<name>A0A9N9K271_9GLOM</name>
<dbReference type="AlphaFoldDB" id="A0A9N9K271"/>
<feature type="non-terminal residue" evidence="1">
    <location>
        <position position="1"/>
    </location>
</feature>
<dbReference type="OrthoDB" id="2482595at2759"/>
<proteinExistence type="predicted"/>
<feature type="non-terminal residue" evidence="1">
    <location>
        <position position="132"/>
    </location>
</feature>
<gene>
    <name evidence="1" type="ORF">RFULGI_LOCUS18142</name>
</gene>
<accession>A0A9N9K271</accession>